<feature type="region of interest" description="Disordered" evidence="4">
    <location>
        <begin position="1"/>
        <end position="20"/>
    </location>
</feature>
<dbReference type="Pfam" id="PF00392">
    <property type="entry name" value="GntR"/>
    <property type="match status" value="1"/>
</dbReference>
<dbReference type="GO" id="GO:0003677">
    <property type="term" value="F:DNA binding"/>
    <property type="evidence" value="ECO:0007669"/>
    <property type="project" value="UniProtKB-KW"/>
</dbReference>
<dbReference type="InterPro" id="IPR036390">
    <property type="entry name" value="WH_DNA-bd_sf"/>
</dbReference>
<dbReference type="InterPro" id="IPR028978">
    <property type="entry name" value="Chorismate_lyase_/UTRA_dom_sf"/>
</dbReference>
<feature type="compositionally biased region" description="Polar residues" evidence="4">
    <location>
        <begin position="1"/>
        <end position="15"/>
    </location>
</feature>
<dbReference type="SMART" id="SM00866">
    <property type="entry name" value="UTRA"/>
    <property type="match status" value="1"/>
</dbReference>
<dbReference type="Proteomes" id="UP000320582">
    <property type="component" value="Unassembled WGS sequence"/>
</dbReference>
<keyword evidence="7" id="KW-1185">Reference proteome</keyword>
<organism evidence="6 7">
    <name type="scientific">Roseinatronobacter monicus</name>
    <dbReference type="NCBI Taxonomy" id="393481"/>
    <lineage>
        <taxon>Bacteria</taxon>
        <taxon>Pseudomonadati</taxon>
        <taxon>Pseudomonadota</taxon>
        <taxon>Alphaproteobacteria</taxon>
        <taxon>Rhodobacterales</taxon>
        <taxon>Paracoccaceae</taxon>
        <taxon>Roseinatronobacter</taxon>
    </lineage>
</organism>
<evidence type="ECO:0000256" key="2">
    <source>
        <dbReference type="ARBA" id="ARBA00023125"/>
    </source>
</evidence>
<evidence type="ECO:0000313" key="7">
    <source>
        <dbReference type="Proteomes" id="UP000320582"/>
    </source>
</evidence>
<dbReference type="Gene3D" id="1.10.10.10">
    <property type="entry name" value="Winged helix-like DNA-binding domain superfamily/Winged helix DNA-binding domain"/>
    <property type="match status" value="1"/>
</dbReference>
<dbReference type="InterPro" id="IPR036388">
    <property type="entry name" value="WH-like_DNA-bd_sf"/>
</dbReference>
<dbReference type="GO" id="GO:0045892">
    <property type="term" value="P:negative regulation of DNA-templated transcription"/>
    <property type="evidence" value="ECO:0007669"/>
    <property type="project" value="TreeGrafter"/>
</dbReference>
<keyword evidence="1" id="KW-0805">Transcription regulation</keyword>
<evidence type="ECO:0000256" key="1">
    <source>
        <dbReference type="ARBA" id="ARBA00023015"/>
    </source>
</evidence>
<dbReference type="PANTHER" id="PTHR44846">
    <property type="entry name" value="MANNOSYL-D-GLYCERATE TRANSPORT/METABOLISM SYSTEM REPRESSOR MNGR-RELATED"/>
    <property type="match status" value="1"/>
</dbReference>
<dbReference type="SUPFAM" id="SSF64288">
    <property type="entry name" value="Chorismate lyase-like"/>
    <property type="match status" value="1"/>
</dbReference>
<evidence type="ECO:0000256" key="4">
    <source>
        <dbReference type="SAM" id="MobiDB-lite"/>
    </source>
</evidence>
<sequence>MQSPTDGKQMNTPQTPLRPVSMPLHRQLRDLLMARIKAGEWSPGTYLPPETRLAEDYGVAVGTLRKALLDMAAEGVVVRRQGKGTVVASHDSDAVLFRFFNLRRPDGSTLHPESRVLSRMRRAASSPEAAALGLKPGADVVCITRVREVDGTPIIFEHIVLDAARFGALERTPELLPNTLYQLYQTDYGATVHRAREQITAASATGTCATELALHDNAPLLHVHRVALDYSGTPLELRLSWVNTASLYYHTEV</sequence>
<dbReference type="SMART" id="SM00345">
    <property type="entry name" value="HTH_GNTR"/>
    <property type="match status" value="1"/>
</dbReference>
<dbReference type="Pfam" id="PF07702">
    <property type="entry name" value="UTRA"/>
    <property type="match status" value="1"/>
</dbReference>
<evidence type="ECO:0000256" key="3">
    <source>
        <dbReference type="ARBA" id="ARBA00023163"/>
    </source>
</evidence>
<dbReference type="RefSeq" id="WP_211840987.1">
    <property type="nucleotide sequence ID" value="NZ_VFPT01000001.1"/>
</dbReference>
<gene>
    <name evidence="6" type="ORF">BD293_0746</name>
</gene>
<dbReference type="PROSITE" id="PS50949">
    <property type="entry name" value="HTH_GNTR"/>
    <property type="match status" value="1"/>
</dbReference>
<dbReference type="CDD" id="cd07377">
    <property type="entry name" value="WHTH_GntR"/>
    <property type="match status" value="1"/>
</dbReference>
<dbReference type="EMBL" id="VFPT01000001">
    <property type="protein sequence ID" value="TQM92157.1"/>
    <property type="molecule type" value="Genomic_DNA"/>
</dbReference>
<accession>A0A543KAS9</accession>
<evidence type="ECO:0000259" key="5">
    <source>
        <dbReference type="PROSITE" id="PS50949"/>
    </source>
</evidence>
<feature type="domain" description="HTH gntR-type" evidence="5">
    <location>
        <begin position="22"/>
        <end position="90"/>
    </location>
</feature>
<dbReference type="AlphaFoldDB" id="A0A543KAS9"/>
<keyword evidence="2" id="KW-0238">DNA-binding</keyword>
<reference evidence="6 7" key="1">
    <citation type="submission" date="2019-06" db="EMBL/GenBank/DDBJ databases">
        <title>Genomic Encyclopedia of Archaeal and Bacterial Type Strains, Phase II (KMG-II): from individual species to whole genera.</title>
        <authorList>
            <person name="Goeker M."/>
        </authorList>
    </citation>
    <scope>NUCLEOTIDE SEQUENCE [LARGE SCALE GENOMIC DNA]</scope>
    <source>
        <strain evidence="6 7">DSM 18423</strain>
    </source>
</reference>
<dbReference type="PANTHER" id="PTHR44846:SF1">
    <property type="entry name" value="MANNOSYL-D-GLYCERATE TRANSPORT_METABOLISM SYSTEM REPRESSOR MNGR-RELATED"/>
    <property type="match status" value="1"/>
</dbReference>
<dbReference type="InterPro" id="IPR011663">
    <property type="entry name" value="UTRA"/>
</dbReference>
<keyword evidence="3" id="KW-0804">Transcription</keyword>
<dbReference type="InterPro" id="IPR000524">
    <property type="entry name" value="Tscrpt_reg_HTH_GntR"/>
</dbReference>
<comment type="caution">
    <text evidence="6">The sequence shown here is derived from an EMBL/GenBank/DDBJ whole genome shotgun (WGS) entry which is preliminary data.</text>
</comment>
<dbReference type="GO" id="GO:0003700">
    <property type="term" value="F:DNA-binding transcription factor activity"/>
    <property type="evidence" value="ECO:0007669"/>
    <property type="project" value="InterPro"/>
</dbReference>
<dbReference type="InterPro" id="IPR050679">
    <property type="entry name" value="Bact_HTH_transcr_reg"/>
</dbReference>
<evidence type="ECO:0000313" key="6">
    <source>
        <dbReference type="EMBL" id="TQM92157.1"/>
    </source>
</evidence>
<dbReference type="Gene3D" id="3.40.1410.10">
    <property type="entry name" value="Chorismate lyase-like"/>
    <property type="match status" value="1"/>
</dbReference>
<name>A0A543KAS9_9RHOB</name>
<protein>
    <submittedName>
        <fullName evidence="6">GntR family transcriptional regulator</fullName>
    </submittedName>
</protein>
<dbReference type="SUPFAM" id="SSF46785">
    <property type="entry name" value="Winged helix' DNA-binding domain"/>
    <property type="match status" value="1"/>
</dbReference>
<proteinExistence type="predicted"/>